<dbReference type="Pfam" id="PF10187">
    <property type="entry name" value="FAM192A_Fyv6_N"/>
    <property type="match status" value="1"/>
</dbReference>
<comment type="subcellular location">
    <subcellularLocation>
        <location evidence="1">Nucleus</location>
    </subcellularLocation>
</comment>
<protein>
    <recommendedName>
        <fullName evidence="4">FAM192A/Fyv6 N-terminal domain-containing protein</fullName>
    </recommendedName>
</protein>
<name>A0A3N4LZW7_9PEZI</name>
<dbReference type="GO" id="GO:0005634">
    <property type="term" value="C:nucleus"/>
    <property type="evidence" value="ECO:0007669"/>
    <property type="project" value="UniProtKB-SubCell"/>
</dbReference>
<keyword evidence="6" id="KW-1185">Reference proteome</keyword>
<reference evidence="5 6" key="1">
    <citation type="journal article" date="2018" name="Nat. Ecol. Evol.">
        <title>Pezizomycetes genomes reveal the molecular basis of ectomycorrhizal truffle lifestyle.</title>
        <authorList>
            <person name="Murat C."/>
            <person name="Payen T."/>
            <person name="Noel B."/>
            <person name="Kuo A."/>
            <person name="Morin E."/>
            <person name="Chen J."/>
            <person name="Kohler A."/>
            <person name="Krizsan K."/>
            <person name="Balestrini R."/>
            <person name="Da Silva C."/>
            <person name="Montanini B."/>
            <person name="Hainaut M."/>
            <person name="Levati E."/>
            <person name="Barry K.W."/>
            <person name="Belfiori B."/>
            <person name="Cichocki N."/>
            <person name="Clum A."/>
            <person name="Dockter R.B."/>
            <person name="Fauchery L."/>
            <person name="Guy J."/>
            <person name="Iotti M."/>
            <person name="Le Tacon F."/>
            <person name="Lindquist E.A."/>
            <person name="Lipzen A."/>
            <person name="Malagnac F."/>
            <person name="Mello A."/>
            <person name="Molinier V."/>
            <person name="Miyauchi S."/>
            <person name="Poulain J."/>
            <person name="Riccioni C."/>
            <person name="Rubini A."/>
            <person name="Sitrit Y."/>
            <person name="Splivallo R."/>
            <person name="Traeger S."/>
            <person name="Wang M."/>
            <person name="Zifcakova L."/>
            <person name="Wipf D."/>
            <person name="Zambonelli A."/>
            <person name="Paolocci F."/>
            <person name="Nowrousian M."/>
            <person name="Ottonello S."/>
            <person name="Baldrian P."/>
            <person name="Spatafora J.W."/>
            <person name="Henrissat B."/>
            <person name="Nagy L.G."/>
            <person name="Aury J.M."/>
            <person name="Wincker P."/>
            <person name="Grigoriev I.V."/>
            <person name="Bonfante P."/>
            <person name="Martin F.M."/>
        </authorList>
    </citation>
    <scope>NUCLEOTIDE SEQUENCE [LARGE SCALE GENOMIC DNA]</scope>
    <source>
        <strain evidence="5 6">ATCC MYA-4762</strain>
    </source>
</reference>
<dbReference type="PANTHER" id="PTHR13495:SF0">
    <property type="entry name" value="PSME3-INTERACTING PROTEIN"/>
    <property type="match status" value="1"/>
</dbReference>
<accession>A0A3N4LZW7</accession>
<evidence type="ECO:0000256" key="1">
    <source>
        <dbReference type="ARBA" id="ARBA00004123"/>
    </source>
</evidence>
<evidence type="ECO:0000256" key="2">
    <source>
        <dbReference type="ARBA" id="ARBA00023242"/>
    </source>
</evidence>
<dbReference type="InterPro" id="IPR039845">
    <property type="entry name" value="FAM192A"/>
</dbReference>
<dbReference type="InterPro" id="IPR019331">
    <property type="entry name" value="FAM192A/Fyv6_N"/>
</dbReference>
<dbReference type="OrthoDB" id="75807at2759"/>
<dbReference type="Proteomes" id="UP000267821">
    <property type="component" value="Unassembled WGS sequence"/>
</dbReference>
<feature type="region of interest" description="Disordered" evidence="3">
    <location>
        <begin position="143"/>
        <end position="162"/>
    </location>
</feature>
<feature type="region of interest" description="Disordered" evidence="3">
    <location>
        <begin position="173"/>
        <end position="195"/>
    </location>
</feature>
<dbReference type="EMBL" id="ML121529">
    <property type="protein sequence ID" value="RPB28357.1"/>
    <property type="molecule type" value="Genomic_DNA"/>
</dbReference>
<proteinExistence type="predicted"/>
<organism evidence="5 6">
    <name type="scientific">Terfezia boudieri ATCC MYA-4762</name>
    <dbReference type="NCBI Taxonomy" id="1051890"/>
    <lineage>
        <taxon>Eukaryota</taxon>
        <taxon>Fungi</taxon>
        <taxon>Dikarya</taxon>
        <taxon>Ascomycota</taxon>
        <taxon>Pezizomycotina</taxon>
        <taxon>Pezizomycetes</taxon>
        <taxon>Pezizales</taxon>
        <taxon>Pezizaceae</taxon>
        <taxon>Terfezia</taxon>
    </lineage>
</organism>
<dbReference type="AlphaFoldDB" id="A0A3N4LZW7"/>
<keyword evidence="2" id="KW-0539">Nucleus</keyword>
<dbReference type="InParanoid" id="A0A3N4LZW7"/>
<evidence type="ECO:0000256" key="3">
    <source>
        <dbReference type="SAM" id="MobiDB-lite"/>
    </source>
</evidence>
<feature type="domain" description="FAM192A/Fyv6 N-terminal" evidence="4">
    <location>
        <begin position="20"/>
        <end position="117"/>
    </location>
</feature>
<evidence type="ECO:0000313" key="5">
    <source>
        <dbReference type="EMBL" id="RPB28357.1"/>
    </source>
</evidence>
<evidence type="ECO:0000259" key="4">
    <source>
        <dbReference type="Pfam" id="PF10187"/>
    </source>
</evidence>
<gene>
    <name evidence="5" type="ORF">L211DRAFT_778430</name>
</gene>
<feature type="region of interest" description="Disordered" evidence="3">
    <location>
        <begin position="1"/>
        <end position="28"/>
    </location>
</feature>
<evidence type="ECO:0000313" key="6">
    <source>
        <dbReference type="Proteomes" id="UP000267821"/>
    </source>
</evidence>
<sequence length="233" mass="25541">MSSGFVSGGVSNPEDDFKNGPNTDSWAKAEEAIKLARWQQEEQESKARSGEEKSLYEVLQANKARKQEEFEEKLKFKNQFKPLDEDDVEYLDSIMSEQTRTEQLLKQKLASQLDQFRKAQYEAETAGSAEALENIPKVEDIVPGGWNASGRKRKKLTTTEGTTSAVGLKIRKMSGASGVRSKGPTPQQPKTVEEANSKTLGALTVGTEEAANTVAQKSSGLLGLVTYSSDDDD</sequence>
<dbReference type="PANTHER" id="PTHR13495">
    <property type="entry name" value="NEFA-INTERACTING NUCLEAR PROTEIN NIP30"/>
    <property type="match status" value="1"/>
</dbReference>
<dbReference type="STRING" id="1051890.A0A3N4LZW7"/>